<evidence type="ECO:0000313" key="2">
    <source>
        <dbReference type="EMBL" id="KIZ19256.1"/>
    </source>
</evidence>
<comment type="caution">
    <text evidence="2">The sequence shown here is derived from an EMBL/GenBank/DDBJ whole genome shotgun (WGS) entry which is preliminary data.</text>
</comment>
<feature type="compositionally biased region" description="Low complexity" evidence="1">
    <location>
        <begin position="135"/>
        <end position="144"/>
    </location>
</feature>
<sequence>MVFLGVLLAGCGSAPPKSYVALGAAGPADGRAPVKAVPPRDGIELTPLDGDGTHSPSGHPSPGAPSRTGGDGTPPGAPTGSPGDATAPSANSPAPPGASATPGEPGGHTGPGSGDGPGPGDGSTTPGPPSPTLPTGPGAPAGLLVGRPDLADTDVRWCQKVTLGFLNTGQHPVTQGTVTFGTHIIGPLGIDWATRNSTHALPLPLAPGKRQTGTWRVCVDAWRVPLGMHLDTRDVTFGWK</sequence>
<proteinExistence type="predicted"/>
<evidence type="ECO:0000256" key="1">
    <source>
        <dbReference type="SAM" id="MobiDB-lite"/>
    </source>
</evidence>
<keyword evidence="3" id="KW-1185">Reference proteome</keyword>
<feature type="compositionally biased region" description="Low complexity" evidence="1">
    <location>
        <begin position="78"/>
        <end position="103"/>
    </location>
</feature>
<evidence type="ECO:0000313" key="3">
    <source>
        <dbReference type="Proteomes" id="UP000032458"/>
    </source>
</evidence>
<dbReference type="PATRIC" id="fig|1240678.4.peg.340"/>
<dbReference type="Proteomes" id="UP000032458">
    <property type="component" value="Unassembled WGS sequence"/>
</dbReference>
<protein>
    <submittedName>
        <fullName evidence="2">Uncharacterized protein</fullName>
    </submittedName>
</protein>
<feature type="compositionally biased region" description="Low complexity" evidence="1">
    <location>
        <begin position="53"/>
        <end position="68"/>
    </location>
</feature>
<feature type="region of interest" description="Disordered" evidence="1">
    <location>
        <begin position="27"/>
        <end position="146"/>
    </location>
</feature>
<gene>
    <name evidence="2" type="ORF">SNA_01575</name>
</gene>
<accession>A0A0D7CTA0</accession>
<name>A0A0D7CTA0_9ACTN</name>
<dbReference type="AlphaFoldDB" id="A0A0D7CTA0"/>
<feature type="compositionally biased region" description="Gly residues" evidence="1">
    <location>
        <begin position="104"/>
        <end position="121"/>
    </location>
</feature>
<dbReference type="EMBL" id="JRKI01000003">
    <property type="protein sequence ID" value="KIZ19256.1"/>
    <property type="molecule type" value="Genomic_DNA"/>
</dbReference>
<reference evidence="2 3" key="1">
    <citation type="submission" date="2014-09" db="EMBL/GenBank/DDBJ databases">
        <title>Draft genome sequence of Streptomyces natalensis ATCC 27448, producer of the antifungal pimaricin.</title>
        <authorList>
            <person name="Mendes M.V."/>
            <person name="Beites T."/>
            <person name="Pires S."/>
            <person name="Santos C.L."/>
            <person name="Moradas-Ferreira P."/>
        </authorList>
    </citation>
    <scope>NUCLEOTIDE SEQUENCE [LARGE SCALE GENOMIC DNA]</scope>
    <source>
        <strain evidence="2 3">ATCC 27448</strain>
    </source>
</reference>
<organism evidence="2 3">
    <name type="scientific">Streptomyces natalensis ATCC 27448</name>
    <dbReference type="NCBI Taxonomy" id="1240678"/>
    <lineage>
        <taxon>Bacteria</taxon>
        <taxon>Bacillati</taxon>
        <taxon>Actinomycetota</taxon>
        <taxon>Actinomycetes</taxon>
        <taxon>Kitasatosporales</taxon>
        <taxon>Streptomycetaceae</taxon>
        <taxon>Streptomyces</taxon>
    </lineage>
</organism>